<comment type="subcellular location">
    <subcellularLocation>
        <location evidence="1 17">Cell membrane</location>
        <topology evidence="1 17">Multi-pass membrane protein</topology>
    </subcellularLocation>
</comment>
<organism evidence="19 20">
    <name type="scientific">Actinopolyspora mortivallis</name>
    <dbReference type="NCBI Taxonomy" id="33906"/>
    <lineage>
        <taxon>Bacteria</taxon>
        <taxon>Bacillati</taxon>
        <taxon>Actinomycetota</taxon>
        <taxon>Actinomycetes</taxon>
        <taxon>Actinopolysporales</taxon>
        <taxon>Actinopolysporaceae</taxon>
        <taxon>Actinopolyspora</taxon>
    </lineage>
</organism>
<keyword evidence="12 17" id="KW-0472">Membrane</keyword>
<feature type="binding site" evidence="17">
    <location>
        <position position="87"/>
    </location>
    <ligand>
        <name>Mg(2+)</name>
        <dbReference type="ChEBI" id="CHEBI:18420"/>
        <label>1</label>
    </ligand>
</feature>
<evidence type="ECO:0000256" key="3">
    <source>
        <dbReference type="ARBA" id="ARBA00005189"/>
    </source>
</evidence>
<name>A0A2T0H191_ACTMO</name>
<comment type="subunit">
    <text evidence="5 17">Homodimer.</text>
</comment>
<dbReference type="InParanoid" id="A0A2T0H191"/>
<keyword evidence="9 17" id="KW-0479">Metal-binding</keyword>
<feature type="transmembrane region" description="Helical" evidence="17">
    <location>
        <begin position="53"/>
        <end position="72"/>
    </location>
</feature>
<feature type="binding site" evidence="17">
    <location>
        <position position="70"/>
    </location>
    <ligand>
        <name>a CDP-1,2-diacyl-sn-glycerol</name>
        <dbReference type="ChEBI" id="CHEBI:58332"/>
    </ligand>
</feature>
<proteinExistence type="inferred from homology"/>
<feature type="active site" description="Proton acceptor" evidence="17">
    <location>
        <position position="91"/>
    </location>
</feature>
<comment type="pathway">
    <text evidence="2 17">Phospholipid metabolism; phosphatidylinositol phosphate biosynthesis.</text>
</comment>
<comment type="caution">
    <text evidence="19">The sequence shown here is derived from an EMBL/GenBank/DDBJ whole genome shotgun (WGS) entry which is preliminary data.</text>
</comment>
<feature type="binding site" evidence="17">
    <location>
        <position position="87"/>
    </location>
    <ligand>
        <name>Mg(2+)</name>
        <dbReference type="ChEBI" id="CHEBI:18420"/>
        <label>2</label>
    </ligand>
</feature>
<dbReference type="InterPro" id="IPR044268">
    <property type="entry name" value="PIP_synthase_PgsA1"/>
</dbReference>
<dbReference type="UniPathway" id="UPA00220"/>
<evidence type="ECO:0000256" key="10">
    <source>
        <dbReference type="ARBA" id="ARBA00022842"/>
    </source>
</evidence>
<dbReference type="PROSITE" id="PS00379">
    <property type="entry name" value="CDP_ALCOHOL_P_TRANSF"/>
    <property type="match status" value="1"/>
</dbReference>
<dbReference type="GO" id="GO:0008654">
    <property type="term" value="P:phospholipid biosynthetic process"/>
    <property type="evidence" value="ECO:0007669"/>
    <property type="project" value="UniProtKB-UniRule"/>
</dbReference>
<evidence type="ECO:0000256" key="8">
    <source>
        <dbReference type="ARBA" id="ARBA00022692"/>
    </source>
</evidence>
<dbReference type="Gene3D" id="1.20.120.1760">
    <property type="match status" value="1"/>
</dbReference>
<evidence type="ECO:0000256" key="13">
    <source>
        <dbReference type="ARBA" id="ARBA00023935"/>
    </source>
</evidence>
<protein>
    <recommendedName>
        <fullName evidence="14 17">Phosphatidylinositol phosphate synthase</fullName>
        <shortName evidence="17">PIP synthase</shortName>
        <ecNumber evidence="17">2.7.8.-</ecNumber>
    </recommendedName>
    <alternativeName>
        <fullName evidence="15 17">CDP-diacylglycerol--D-myo-inositol-3-phosphate 3-phosphatidyltransferase</fullName>
    </alternativeName>
</protein>
<dbReference type="RefSeq" id="WP_106112002.1">
    <property type="nucleotide sequence ID" value="NZ_PVSR01000001.1"/>
</dbReference>
<dbReference type="EMBL" id="PVSR01000001">
    <property type="protein sequence ID" value="PRW65131.1"/>
    <property type="molecule type" value="Genomic_DNA"/>
</dbReference>
<feature type="binding site" evidence="17">
    <location>
        <position position="74"/>
    </location>
    <ligand>
        <name>a CDP-1,2-diacyl-sn-glycerol</name>
        <dbReference type="ChEBI" id="CHEBI:58332"/>
    </ligand>
</feature>
<evidence type="ECO:0000256" key="6">
    <source>
        <dbReference type="ARBA" id="ARBA00022475"/>
    </source>
</evidence>
<dbReference type="NCBIfam" id="NF045883">
    <property type="entry name" value="PIPSynth"/>
    <property type="match status" value="1"/>
</dbReference>
<accession>A0A2T0H191</accession>
<dbReference type="HAMAP" id="MF_02241">
    <property type="entry name" value="PIP_synthase"/>
    <property type="match status" value="1"/>
</dbReference>
<keyword evidence="8 17" id="KW-0812">Transmembrane</keyword>
<keyword evidence="7 17" id="KW-0808">Transferase</keyword>
<dbReference type="InterPro" id="IPR048254">
    <property type="entry name" value="CDP_ALCOHOL_P_TRANSF_CS"/>
</dbReference>
<evidence type="ECO:0000256" key="16">
    <source>
        <dbReference type="ARBA" id="ARBA00048865"/>
    </source>
</evidence>
<dbReference type="Proteomes" id="UP000239352">
    <property type="component" value="Unassembled WGS sequence"/>
</dbReference>
<dbReference type="Pfam" id="PF01066">
    <property type="entry name" value="CDP-OH_P_transf"/>
    <property type="match status" value="1"/>
</dbReference>
<reference evidence="19 20" key="1">
    <citation type="submission" date="2018-03" db="EMBL/GenBank/DDBJ databases">
        <title>Actinopolyspora mortivallis from Sahara, screening for active biomolecules.</title>
        <authorList>
            <person name="Selama O."/>
            <person name="Wellington E.M.H."/>
            <person name="Hacene H."/>
        </authorList>
    </citation>
    <scope>NUCLEOTIDE SEQUENCE [LARGE SCALE GENOMIC DNA]</scope>
    <source>
        <strain evidence="19 20">M5A</strain>
    </source>
</reference>
<keyword evidence="10 17" id="KW-0460">Magnesium</keyword>
<feature type="binding site" evidence="17">
    <location>
        <position position="69"/>
    </location>
    <ligand>
        <name>Mg(2+)</name>
        <dbReference type="ChEBI" id="CHEBI:18420"/>
        <label>1</label>
    </ligand>
</feature>
<evidence type="ECO:0000256" key="18">
    <source>
        <dbReference type="RuleBase" id="RU003750"/>
    </source>
</evidence>
<evidence type="ECO:0000256" key="4">
    <source>
        <dbReference type="ARBA" id="ARBA00010441"/>
    </source>
</evidence>
<feature type="transmembrane region" description="Helical" evidence="17">
    <location>
        <begin position="176"/>
        <end position="194"/>
    </location>
</feature>
<dbReference type="GO" id="GO:0005886">
    <property type="term" value="C:plasma membrane"/>
    <property type="evidence" value="ECO:0007669"/>
    <property type="project" value="UniProtKB-SubCell"/>
</dbReference>
<dbReference type="InterPro" id="IPR043130">
    <property type="entry name" value="CDP-OH_PTrfase_TM_dom"/>
</dbReference>
<keyword evidence="11 17" id="KW-1133">Transmembrane helix</keyword>
<feature type="binding site" evidence="17">
    <location>
        <position position="91"/>
    </location>
    <ligand>
        <name>Mg(2+)</name>
        <dbReference type="ChEBI" id="CHEBI:18420"/>
        <label>2</label>
    </ligand>
</feature>
<keyword evidence="17" id="KW-0594">Phospholipid biosynthesis</keyword>
<evidence type="ECO:0000256" key="1">
    <source>
        <dbReference type="ARBA" id="ARBA00004651"/>
    </source>
</evidence>
<keyword evidence="17" id="KW-1208">Phospholipid metabolism</keyword>
<comment type="caution">
    <text evidence="17">Lacks conserved residue(s) required for the propagation of feature annotation.</text>
</comment>
<evidence type="ECO:0000256" key="14">
    <source>
        <dbReference type="ARBA" id="ARBA00024082"/>
    </source>
</evidence>
<dbReference type="GO" id="GO:0016780">
    <property type="term" value="F:phosphotransferase activity, for other substituted phosphate groups"/>
    <property type="evidence" value="ECO:0007669"/>
    <property type="project" value="UniProtKB-UniRule"/>
</dbReference>
<evidence type="ECO:0000256" key="17">
    <source>
        <dbReference type="HAMAP-Rule" id="MF_02241"/>
    </source>
</evidence>
<dbReference type="AlphaFoldDB" id="A0A2T0H191"/>
<comment type="pathway">
    <text evidence="3">Lipid metabolism.</text>
</comment>
<evidence type="ECO:0000256" key="7">
    <source>
        <dbReference type="ARBA" id="ARBA00022679"/>
    </source>
</evidence>
<evidence type="ECO:0000313" key="20">
    <source>
        <dbReference type="Proteomes" id="UP000239352"/>
    </source>
</evidence>
<evidence type="ECO:0000256" key="9">
    <source>
        <dbReference type="ARBA" id="ARBA00022723"/>
    </source>
</evidence>
<comment type="catalytic activity">
    <reaction evidence="13 17">
        <text>1,2-di-(9Z-octadecenoyl)-sn-glycero-3-cytidine-5'-diphosphate + 1D-myo-inositol 3-phosphate = 1,2-di-(9Z-octadecenoyl)-sn-glycero-3-phospho-(1D-myo-inositol-3-phosphate) + CMP + H(+)</text>
        <dbReference type="Rhea" id="RHEA:61216"/>
        <dbReference type="ChEBI" id="CHEBI:15378"/>
        <dbReference type="ChEBI" id="CHEBI:58401"/>
        <dbReference type="ChEBI" id="CHEBI:60377"/>
        <dbReference type="ChEBI" id="CHEBI:85356"/>
        <dbReference type="ChEBI" id="CHEBI:144472"/>
    </reaction>
</comment>
<dbReference type="EC" id="2.7.8.-" evidence="17"/>
<comment type="similarity">
    <text evidence="4 17 18">Belongs to the CDP-alcohol phosphatidyltransferase class-I family.</text>
</comment>
<dbReference type="InterPro" id="IPR000462">
    <property type="entry name" value="CDP-OH_P_trans"/>
</dbReference>
<dbReference type="STRING" id="1050202.GCA_000384035_01049"/>
<comment type="cofactor">
    <cofactor evidence="17">
        <name>Mg(2+)</name>
        <dbReference type="ChEBI" id="CHEBI:18420"/>
    </cofactor>
    <text evidence="17">Contains a di-nuclear catalytic Mg(2+) center.</text>
</comment>
<evidence type="ECO:0000313" key="19">
    <source>
        <dbReference type="EMBL" id="PRW65131.1"/>
    </source>
</evidence>
<evidence type="ECO:0000256" key="2">
    <source>
        <dbReference type="ARBA" id="ARBA00004805"/>
    </source>
</evidence>
<feature type="transmembrane region" description="Helical" evidence="17">
    <location>
        <begin position="113"/>
        <end position="131"/>
    </location>
</feature>
<comment type="function">
    <text evidence="17">Catalyzes the conjugation of the 1'-hydroxyl group of D-myo-inositol-3-phosphate (also named L-myo-inositol-1-phosphate) with a lipid tail of cytidine diphosphate diacylglycerol (CDP-DAG), forming phosphatidylinositol phosphate (PIP) and CMP. PIP is a precursor of phosphatidylinositol (PI) which is an essential lipid required for cell wall formation.</text>
</comment>
<keyword evidence="20" id="KW-1185">Reference proteome</keyword>
<keyword evidence="6 17" id="KW-1003">Cell membrane</keyword>
<keyword evidence="17" id="KW-0443">Lipid metabolism</keyword>
<dbReference type="GO" id="GO:0000287">
    <property type="term" value="F:magnesium ion binding"/>
    <property type="evidence" value="ECO:0007669"/>
    <property type="project" value="UniProtKB-UniRule"/>
</dbReference>
<evidence type="ECO:0000256" key="15">
    <source>
        <dbReference type="ARBA" id="ARBA00033137"/>
    </source>
</evidence>
<comment type="catalytic activity">
    <reaction evidence="16 17">
        <text>a CDP-1,2-diacyl-sn-glycerol + 1D-myo-inositol 3-phosphate = a 1,2-diacyl-sn-glycero-3-phospho-(1D-myo-inositol-3-phosphate) + CMP + H(+)</text>
        <dbReference type="Rhea" id="RHEA:60504"/>
        <dbReference type="ChEBI" id="CHEBI:15378"/>
        <dbReference type="ChEBI" id="CHEBI:58088"/>
        <dbReference type="ChEBI" id="CHEBI:58332"/>
        <dbReference type="ChEBI" id="CHEBI:58401"/>
        <dbReference type="ChEBI" id="CHEBI:60377"/>
    </reaction>
</comment>
<evidence type="ECO:0000256" key="5">
    <source>
        <dbReference type="ARBA" id="ARBA00011738"/>
    </source>
</evidence>
<feature type="binding site" evidence="17">
    <location>
        <position position="66"/>
    </location>
    <ligand>
        <name>Mg(2+)</name>
        <dbReference type="ChEBI" id="CHEBI:18420"/>
        <label>2</label>
    </ligand>
</feature>
<sequence length="198" mass="20578">MLNVFARASVAKLTDPVGAWLVRHRISPDVATVVGTAGASLAAVTLFPTGHPLLGTLAVTFFLLFDLVDGAMARAAGTGGSFGAVLDASCDRVTDGVVFGSLAWWALVGDRHVLGAALLVCLVSAQVISYVKARAEAQGLDADGGFAERAERLVLLLTGTGLYGLGLAWALDLAVWVLLVLSVFTVGQRLVGAYRARR</sequence>
<feature type="binding site" evidence="17">
    <location>
        <position position="66"/>
    </location>
    <ligand>
        <name>Mg(2+)</name>
        <dbReference type="ChEBI" id="CHEBI:18420"/>
        <label>1</label>
    </ligand>
</feature>
<evidence type="ECO:0000256" key="12">
    <source>
        <dbReference type="ARBA" id="ARBA00023136"/>
    </source>
</evidence>
<evidence type="ECO:0000256" key="11">
    <source>
        <dbReference type="ARBA" id="ARBA00022989"/>
    </source>
</evidence>
<keyword evidence="17" id="KW-0444">Lipid biosynthesis</keyword>
<gene>
    <name evidence="19" type="ORF">CEP50_00965</name>
</gene>